<comment type="cofactor">
    <cofactor evidence="1">
        <name>Zn(2+)</name>
        <dbReference type="ChEBI" id="CHEBI:29105"/>
    </cofactor>
</comment>
<protein>
    <submittedName>
        <fullName evidence="10">Dipeptidase, putative</fullName>
    </submittedName>
</protein>
<dbReference type="OrthoDB" id="9761532at2"/>
<dbReference type="NCBIfam" id="NF005542">
    <property type="entry name" value="PRK07205.1"/>
    <property type="match status" value="1"/>
</dbReference>
<evidence type="ECO:0000256" key="2">
    <source>
        <dbReference type="ARBA" id="ARBA00006247"/>
    </source>
</evidence>
<gene>
    <name evidence="10" type="ORF">SAMN02744040_01604</name>
</gene>
<dbReference type="InterPro" id="IPR001261">
    <property type="entry name" value="ArgE/DapE_CS"/>
</dbReference>
<dbReference type="PROSITE" id="PS00758">
    <property type="entry name" value="ARGE_DAPE_CPG2_1"/>
    <property type="match status" value="1"/>
</dbReference>
<dbReference type="Pfam" id="PF07687">
    <property type="entry name" value="M20_dimer"/>
    <property type="match status" value="1"/>
</dbReference>
<evidence type="ECO:0000259" key="9">
    <source>
        <dbReference type="Pfam" id="PF07687"/>
    </source>
</evidence>
<dbReference type="Pfam" id="PF01546">
    <property type="entry name" value="Peptidase_M20"/>
    <property type="match status" value="1"/>
</dbReference>
<keyword evidence="4" id="KW-0479">Metal-binding</keyword>
<evidence type="ECO:0000256" key="1">
    <source>
        <dbReference type="ARBA" id="ARBA00001947"/>
    </source>
</evidence>
<dbReference type="PANTHER" id="PTHR43808">
    <property type="entry name" value="ACETYLORNITHINE DEACETYLASE"/>
    <property type="match status" value="1"/>
</dbReference>
<dbReference type="PROSITE" id="PS00759">
    <property type="entry name" value="ARGE_DAPE_CPG2_2"/>
    <property type="match status" value="1"/>
</dbReference>
<evidence type="ECO:0000256" key="6">
    <source>
        <dbReference type="ARBA" id="ARBA00022833"/>
    </source>
</evidence>
<dbReference type="GO" id="GO:0008777">
    <property type="term" value="F:acetylornithine deacetylase activity"/>
    <property type="evidence" value="ECO:0007669"/>
    <property type="project" value="TreeGrafter"/>
</dbReference>
<dbReference type="SUPFAM" id="SSF53187">
    <property type="entry name" value="Zn-dependent exopeptidases"/>
    <property type="match status" value="1"/>
</dbReference>
<dbReference type="GO" id="GO:0006526">
    <property type="term" value="P:L-arginine biosynthetic process"/>
    <property type="evidence" value="ECO:0007669"/>
    <property type="project" value="TreeGrafter"/>
</dbReference>
<evidence type="ECO:0000256" key="5">
    <source>
        <dbReference type="ARBA" id="ARBA00022801"/>
    </source>
</evidence>
<name>A0A1M5S2D9_9FIRM</name>
<evidence type="ECO:0000256" key="3">
    <source>
        <dbReference type="ARBA" id="ARBA00022670"/>
    </source>
</evidence>
<accession>A0A1M5S2D9</accession>
<dbReference type="InterPro" id="IPR011650">
    <property type="entry name" value="Peptidase_M20_dimer"/>
</dbReference>
<evidence type="ECO:0000313" key="10">
    <source>
        <dbReference type="EMBL" id="SHH32448.1"/>
    </source>
</evidence>
<keyword evidence="5" id="KW-0378">Hydrolase</keyword>
<dbReference type="NCBIfam" id="NF005591">
    <property type="entry name" value="PRK07318.1"/>
    <property type="match status" value="1"/>
</dbReference>
<evidence type="ECO:0000256" key="7">
    <source>
        <dbReference type="ARBA" id="ARBA00022997"/>
    </source>
</evidence>
<dbReference type="Gene3D" id="3.30.70.360">
    <property type="match status" value="2"/>
</dbReference>
<keyword evidence="3" id="KW-0645">Protease</keyword>
<dbReference type="InterPro" id="IPR002933">
    <property type="entry name" value="Peptidase_M20"/>
</dbReference>
<dbReference type="InterPro" id="IPR010964">
    <property type="entry name" value="M20A_pepV-rel"/>
</dbReference>
<keyword evidence="7" id="KW-0224">Dipeptidase</keyword>
<keyword evidence="8" id="KW-0482">Metalloprotease</keyword>
<dbReference type="STRING" id="1123350.SAMN02744040_01604"/>
<dbReference type="SUPFAM" id="SSF55031">
    <property type="entry name" value="Bacterial exopeptidase dimerisation domain"/>
    <property type="match status" value="1"/>
</dbReference>
<dbReference type="GO" id="GO:0008270">
    <property type="term" value="F:zinc ion binding"/>
    <property type="evidence" value="ECO:0007669"/>
    <property type="project" value="InterPro"/>
</dbReference>
<evidence type="ECO:0000256" key="4">
    <source>
        <dbReference type="ARBA" id="ARBA00022723"/>
    </source>
</evidence>
<dbReference type="InterPro" id="IPR036264">
    <property type="entry name" value="Bact_exopeptidase_dim_dom"/>
</dbReference>
<dbReference type="GO" id="GO:0006508">
    <property type="term" value="P:proteolysis"/>
    <property type="evidence" value="ECO:0007669"/>
    <property type="project" value="UniProtKB-KW"/>
</dbReference>
<reference evidence="11" key="1">
    <citation type="submission" date="2016-11" db="EMBL/GenBank/DDBJ databases">
        <authorList>
            <person name="Varghese N."/>
            <person name="Submissions S."/>
        </authorList>
    </citation>
    <scope>NUCLEOTIDE SEQUENCE [LARGE SCALE GENOMIC DNA]</scope>
    <source>
        <strain evidence="11">DSM 15285</strain>
    </source>
</reference>
<dbReference type="Gene3D" id="3.40.630.10">
    <property type="entry name" value="Zn peptidases"/>
    <property type="match status" value="1"/>
</dbReference>
<comment type="similarity">
    <text evidence="2">Belongs to the peptidase M20A family.</text>
</comment>
<evidence type="ECO:0000313" key="11">
    <source>
        <dbReference type="Proteomes" id="UP000242520"/>
    </source>
</evidence>
<dbReference type="GO" id="GO:0016805">
    <property type="term" value="F:dipeptidase activity"/>
    <property type="evidence" value="ECO:0007669"/>
    <property type="project" value="UniProtKB-KW"/>
</dbReference>
<keyword evidence="11" id="KW-1185">Reference proteome</keyword>
<dbReference type="PANTHER" id="PTHR43808:SF31">
    <property type="entry name" value="N-ACETYL-L-CITRULLINE DEACETYLASE"/>
    <property type="match status" value="1"/>
</dbReference>
<dbReference type="EMBL" id="FQXH01000016">
    <property type="protein sequence ID" value="SHH32448.1"/>
    <property type="molecule type" value="Genomic_DNA"/>
</dbReference>
<dbReference type="RefSeq" id="WP_072725347.1">
    <property type="nucleotide sequence ID" value="NZ_FQXH01000016.1"/>
</dbReference>
<feature type="domain" description="Peptidase M20 dimerisation" evidence="9">
    <location>
        <begin position="241"/>
        <end position="351"/>
    </location>
</feature>
<dbReference type="CDD" id="cd03888">
    <property type="entry name" value="M20_PepV"/>
    <property type="match status" value="1"/>
</dbReference>
<dbReference type="GO" id="GO:0008237">
    <property type="term" value="F:metallopeptidase activity"/>
    <property type="evidence" value="ECO:0007669"/>
    <property type="project" value="UniProtKB-KW"/>
</dbReference>
<sequence>MDINNKIEELKDEIVKSVQELVKIPSVISDPKDNCPFGENIDKALRKTLSLCESLGFKTYYKDGYYGYAEIGEGKELIGILGHIDVVPEGEIDNWSFPPYDAVIKDGKIYGRGTQDDKGPTIAAIYGVKALMDLGVKFNKRIRFIFGTDEENLWRGINKYLENEEIPSYGFTPDSVFPMINAEKGLLQATLKSKNSSEITLNGGNAFNAVPDKIVYSDIKINELASELDKLGFEYKLENNNITVFGKGAHAANPQYGINSISRLCIALNNLGIKSNAIKFIAEVIKETYNGENIIPNCEDKVSGKLTINVGKININNETEEIGLDIRIPVTVDKDKVVEKLKEKALEYNLKYNEYDYLKAIYVPEDHFLIKTLKKVYEEETGLDSTPLSSGGATYARAMDNCVAFGAVFPGKPKVEHQANEYIEIEDLIKCTKIYAKTVYELTK</sequence>
<organism evidence="10 11">
    <name type="scientific">Tepidibacter thalassicus DSM 15285</name>
    <dbReference type="NCBI Taxonomy" id="1123350"/>
    <lineage>
        <taxon>Bacteria</taxon>
        <taxon>Bacillati</taxon>
        <taxon>Bacillota</taxon>
        <taxon>Clostridia</taxon>
        <taxon>Peptostreptococcales</taxon>
        <taxon>Peptostreptococcaceae</taxon>
        <taxon>Tepidibacter</taxon>
    </lineage>
</organism>
<keyword evidence="6" id="KW-0862">Zinc</keyword>
<evidence type="ECO:0000256" key="8">
    <source>
        <dbReference type="ARBA" id="ARBA00023049"/>
    </source>
</evidence>
<dbReference type="Proteomes" id="UP000242520">
    <property type="component" value="Unassembled WGS sequence"/>
</dbReference>
<dbReference type="AlphaFoldDB" id="A0A1M5S2D9"/>
<dbReference type="NCBIfam" id="TIGR01887">
    <property type="entry name" value="dipeptidaselike"/>
    <property type="match status" value="1"/>
</dbReference>
<proteinExistence type="inferred from homology"/>
<dbReference type="InterPro" id="IPR050072">
    <property type="entry name" value="Peptidase_M20A"/>
</dbReference>